<dbReference type="InterPro" id="IPR028082">
    <property type="entry name" value="Peripla_BP_I"/>
</dbReference>
<evidence type="ECO:0000313" key="6">
    <source>
        <dbReference type="EMBL" id="MDT8902613.1"/>
    </source>
</evidence>
<comment type="similarity">
    <text evidence="1">Belongs to the leucine-binding protein family.</text>
</comment>
<dbReference type="EMBL" id="JAUOZS010000001">
    <property type="protein sequence ID" value="MDT8902613.1"/>
    <property type="molecule type" value="Genomic_DNA"/>
</dbReference>
<name>A0ABU3P258_9FIRM</name>
<dbReference type="InterPro" id="IPR028081">
    <property type="entry name" value="Leu-bd"/>
</dbReference>
<evidence type="ECO:0000256" key="2">
    <source>
        <dbReference type="ARBA" id="ARBA00022448"/>
    </source>
</evidence>
<dbReference type="PROSITE" id="PS51257">
    <property type="entry name" value="PROKAR_LIPOPROTEIN"/>
    <property type="match status" value="1"/>
</dbReference>
<reference evidence="6 7" key="1">
    <citation type="submission" date="2023-07" db="EMBL/GenBank/DDBJ databases">
        <title>The novel representative of Negativicutes class, Anaeroselena agilis gen. nov. sp. nov.</title>
        <authorList>
            <person name="Prokofeva M.I."/>
            <person name="Elcheninov A.G."/>
            <person name="Klyukina A."/>
            <person name="Kublanov I.V."/>
            <person name="Frolov E.N."/>
            <person name="Podosokorskaya O.A."/>
        </authorList>
    </citation>
    <scope>NUCLEOTIDE SEQUENCE [LARGE SCALE GENOMIC DNA]</scope>
    <source>
        <strain evidence="6 7">4137-cl</strain>
    </source>
</reference>
<evidence type="ECO:0000256" key="3">
    <source>
        <dbReference type="ARBA" id="ARBA00022729"/>
    </source>
</evidence>
<keyword evidence="3" id="KW-0732">Signal</keyword>
<sequence>MKSLRMRRVTVIMTVLFLLTALLAGCGGKEPAADKKTVKIAFIGPLTGPNAMQGVGARNAFQLAVKQANATGALPYKLEVVDLDDASNPATGASVAQKIVADKSIVAVSGHWNSPVAEATIPIFKSAGMNLLIWGAISPKLTVKENYPFVTRVAPTQSQENAPLAKFVVSDLGRKKWAIISDTSTYGKSNTQAWTDEVKKYPGTSIVSVDEIQVGQTDFRPILSKIKAVGVDGIYFGGVVMEGALARRQASELGMKDTLLVGISGIMDAKYIETAGKEVAEGVVATKPGKDVSKMPGGKAFVEAYGKAGFKEPYGAYGPYAYDAANIIIAALKKAGPDRKALVDAVAKTELDGLLGKTVFNEVGQTKNIVSTIYVVQDGKWVDWEASDYKSGKRKLPGAQ</sequence>
<dbReference type="Pfam" id="PF13458">
    <property type="entry name" value="Peripla_BP_6"/>
    <property type="match status" value="1"/>
</dbReference>
<keyword evidence="2" id="KW-0813">Transport</keyword>
<keyword evidence="4" id="KW-0029">Amino-acid transport</keyword>
<feature type="domain" description="Leucine-binding protein" evidence="5">
    <location>
        <begin position="37"/>
        <end position="377"/>
    </location>
</feature>
<organism evidence="6 7">
    <name type="scientific">Anaeroselena agilis</name>
    <dbReference type="NCBI Taxonomy" id="3063788"/>
    <lineage>
        <taxon>Bacteria</taxon>
        <taxon>Bacillati</taxon>
        <taxon>Bacillota</taxon>
        <taxon>Negativicutes</taxon>
        <taxon>Acetonemataceae</taxon>
        <taxon>Anaeroselena</taxon>
    </lineage>
</organism>
<accession>A0ABU3P258</accession>
<evidence type="ECO:0000259" key="5">
    <source>
        <dbReference type="Pfam" id="PF13458"/>
    </source>
</evidence>
<keyword evidence="7" id="KW-1185">Reference proteome</keyword>
<proteinExistence type="inferred from homology"/>
<dbReference type="CDD" id="cd06342">
    <property type="entry name" value="PBP1_ABC_LIVBP-like"/>
    <property type="match status" value="1"/>
</dbReference>
<dbReference type="PANTHER" id="PTHR47151:SF2">
    <property type="entry name" value="AMINO ACID BINDING PROTEIN"/>
    <property type="match status" value="1"/>
</dbReference>
<dbReference type="Proteomes" id="UP001254848">
    <property type="component" value="Unassembled WGS sequence"/>
</dbReference>
<dbReference type="RefSeq" id="WP_413781091.1">
    <property type="nucleotide sequence ID" value="NZ_JAUOZS010000001.1"/>
</dbReference>
<gene>
    <name evidence="6" type="ORF">Q4T40_15295</name>
</gene>
<protein>
    <submittedName>
        <fullName evidence="6">Branched-chain amino acid ABC transporter substrate-binding protein</fullName>
    </submittedName>
</protein>
<comment type="caution">
    <text evidence="6">The sequence shown here is derived from an EMBL/GenBank/DDBJ whole genome shotgun (WGS) entry which is preliminary data.</text>
</comment>
<dbReference type="PANTHER" id="PTHR47151">
    <property type="entry name" value="LEU/ILE/VAL-BINDING ABC TRANSPORTER SUBUNIT"/>
    <property type="match status" value="1"/>
</dbReference>
<dbReference type="SUPFAM" id="SSF53822">
    <property type="entry name" value="Periplasmic binding protein-like I"/>
    <property type="match status" value="1"/>
</dbReference>
<evidence type="ECO:0000313" key="7">
    <source>
        <dbReference type="Proteomes" id="UP001254848"/>
    </source>
</evidence>
<dbReference type="PRINTS" id="PR00337">
    <property type="entry name" value="LEUILEVALBP"/>
</dbReference>
<dbReference type="InterPro" id="IPR000709">
    <property type="entry name" value="Leu_Ile_Val-bd"/>
</dbReference>
<evidence type="ECO:0000256" key="1">
    <source>
        <dbReference type="ARBA" id="ARBA00010062"/>
    </source>
</evidence>
<dbReference type="Gene3D" id="3.40.50.2300">
    <property type="match status" value="2"/>
</dbReference>
<evidence type="ECO:0000256" key="4">
    <source>
        <dbReference type="ARBA" id="ARBA00022970"/>
    </source>
</evidence>